<keyword evidence="2" id="KW-0812">Transmembrane</keyword>
<keyword evidence="4" id="KW-1185">Reference proteome</keyword>
<dbReference type="OrthoDB" id="5372783at2"/>
<sequence>MYSFTKPKPKPLFKEDTKLWLVFISISFSLYLLFALFLGIKAYLFKKDIKNYQNQISTLNKQLKNIENQKNFILKEKTLYEDIMVKNTVLKQSINNLLDLIPDPITLNACKFDKNKLIIYGITPSKDIYNFLMLPPLESIFNETHTYFYLMPNGWYRFKSENYLKSPQ</sequence>
<evidence type="ECO:0000313" key="3">
    <source>
        <dbReference type="EMBL" id="GAX86974.1"/>
    </source>
</evidence>
<name>A0A292YCF1_9BACT</name>
<feature type="transmembrane region" description="Helical" evidence="2">
    <location>
        <begin position="20"/>
        <end position="44"/>
    </location>
</feature>
<keyword evidence="1" id="KW-0175">Coiled coil</keyword>
<reference evidence="3 4" key="1">
    <citation type="journal article" date="2017" name="Syst. Appl. Microbiol.">
        <title>Lebetimonas natsushimae sp. nov., a novel strictly anaerobic, moderately thermophilic chemoautotroph isolated from a deep-sea hydrothermal vent polychaete nest in the Mid-Okinawa Trough.</title>
        <authorList>
            <person name="Nagata R."/>
            <person name="Takaki Y."/>
            <person name="Tame A."/>
            <person name="Nunoura T."/>
            <person name="Muto H."/>
            <person name="Mino S."/>
            <person name="Sawayama S."/>
            <person name="Takai K."/>
            <person name="Nakagawa S."/>
        </authorList>
    </citation>
    <scope>NUCLEOTIDE SEQUENCE [LARGE SCALE GENOMIC DNA]</scope>
    <source>
        <strain evidence="3 4">HS1857</strain>
    </source>
</reference>
<dbReference type="Proteomes" id="UP000217944">
    <property type="component" value="Unassembled WGS sequence"/>
</dbReference>
<dbReference type="RefSeq" id="WP_096258133.1">
    <property type="nucleotide sequence ID" value="NZ_BDME01000001.1"/>
</dbReference>
<evidence type="ECO:0008006" key="5">
    <source>
        <dbReference type="Google" id="ProtNLM"/>
    </source>
</evidence>
<keyword evidence="2" id="KW-1133">Transmembrane helix</keyword>
<dbReference type="AlphaFoldDB" id="A0A292YCF1"/>
<dbReference type="EMBL" id="BDME01000001">
    <property type="protein sequence ID" value="GAX86974.1"/>
    <property type="molecule type" value="Genomic_DNA"/>
</dbReference>
<gene>
    <name evidence="3" type="ORF">LNAT_P0269</name>
</gene>
<evidence type="ECO:0000313" key="4">
    <source>
        <dbReference type="Proteomes" id="UP000217944"/>
    </source>
</evidence>
<proteinExistence type="predicted"/>
<protein>
    <recommendedName>
        <fullName evidence="5">Type IV pilus assembly protein PilN</fullName>
    </recommendedName>
</protein>
<keyword evidence="2" id="KW-0472">Membrane</keyword>
<organism evidence="3 4">
    <name type="scientific">Lebetimonas natsushimae</name>
    <dbReference type="NCBI Taxonomy" id="1936991"/>
    <lineage>
        <taxon>Bacteria</taxon>
        <taxon>Pseudomonadati</taxon>
        <taxon>Campylobacterota</taxon>
        <taxon>Epsilonproteobacteria</taxon>
        <taxon>Nautiliales</taxon>
        <taxon>Nautiliaceae</taxon>
        <taxon>Lebetimonas</taxon>
    </lineage>
</organism>
<evidence type="ECO:0000256" key="2">
    <source>
        <dbReference type="SAM" id="Phobius"/>
    </source>
</evidence>
<comment type="caution">
    <text evidence="3">The sequence shown here is derived from an EMBL/GenBank/DDBJ whole genome shotgun (WGS) entry which is preliminary data.</text>
</comment>
<accession>A0A292YCF1</accession>
<feature type="coiled-coil region" evidence="1">
    <location>
        <begin position="49"/>
        <end position="76"/>
    </location>
</feature>
<evidence type="ECO:0000256" key="1">
    <source>
        <dbReference type="SAM" id="Coils"/>
    </source>
</evidence>